<feature type="compositionally biased region" description="Basic and acidic residues" evidence="2">
    <location>
        <begin position="36"/>
        <end position="53"/>
    </location>
</feature>
<keyword evidence="1" id="KW-0175">Coiled coil</keyword>
<reference evidence="3" key="1">
    <citation type="submission" date="2022-03" db="EMBL/GenBank/DDBJ databases">
        <title>Draft genome sequence of Aduncisulcus paluster, a free-living microaerophilic Fornicata.</title>
        <authorList>
            <person name="Yuyama I."/>
            <person name="Kume K."/>
            <person name="Tamura T."/>
            <person name="Inagaki Y."/>
            <person name="Hashimoto T."/>
        </authorList>
    </citation>
    <scope>NUCLEOTIDE SEQUENCE</scope>
    <source>
        <strain evidence="3">NY0171</strain>
    </source>
</reference>
<feature type="compositionally biased region" description="Low complexity" evidence="2">
    <location>
        <begin position="116"/>
        <end position="128"/>
    </location>
</feature>
<evidence type="ECO:0000313" key="3">
    <source>
        <dbReference type="EMBL" id="GKT28332.1"/>
    </source>
</evidence>
<sequence length="530" mass="62623">EDEIRPFHQIQEKGNRTVYCGKTGKIIKTSSPSESLPEKKGKQHTVLESERKGYNTSAVSTFHSSKSDQVSGTQSKSKRSKRKGKDKDNTVSLPETSVLLSQSQPDSETQDIFPRSLSSSSSSSSPSSDVTTGEQDESRTLTIYEKRQRSSDRRKEEKRQKAEERRQKLKREEEARKLKREEEERKRALEFAMNMEKEKRQARFQEELKKKELREKEWTKIEERWIDYEKRRHDEIKELKNYRYYIEKVRELLFSDILQAEALKATKSMGGACQLKVKGVVTKSKEEKREEEARKLKREEEERKRALEFAMNMEKEKRQARFQEELKKKELREKEWTKIEERWIDYEKRRHDEIKELKNYRYYIEKVRELLFSDILQAEALKATKSMGGACQLKVKGVVTKSKEEEEEEESKESKESKESNPKEEKDVSGSVEGIENGKLEVYQWIRPIIQKLLSVQSVHMKERELLMSQQQHVITSLRDQVAQQKQMIALLEKEVAEHSKGLEMRKKQLFLIHSNLKEAGKRRFSSGTW</sequence>
<evidence type="ECO:0000313" key="4">
    <source>
        <dbReference type="Proteomes" id="UP001057375"/>
    </source>
</evidence>
<feature type="compositionally biased region" description="Basic and acidic residues" evidence="2">
    <location>
        <begin position="412"/>
        <end position="428"/>
    </location>
</feature>
<keyword evidence="4" id="KW-1185">Reference proteome</keyword>
<evidence type="ECO:0000256" key="1">
    <source>
        <dbReference type="SAM" id="Coils"/>
    </source>
</evidence>
<evidence type="ECO:0000256" key="2">
    <source>
        <dbReference type="SAM" id="MobiDB-lite"/>
    </source>
</evidence>
<protein>
    <submittedName>
        <fullName evidence="3">Uncharacterized protein</fullName>
    </submittedName>
</protein>
<comment type="caution">
    <text evidence="3">The sequence shown here is derived from an EMBL/GenBank/DDBJ whole genome shotgun (WGS) entry which is preliminary data.</text>
</comment>
<dbReference type="Proteomes" id="UP001057375">
    <property type="component" value="Unassembled WGS sequence"/>
</dbReference>
<gene>
    <name evidence="3" type="ORF">ADUPG1_000587</name>
</gene>
<accession>A0ABQ5K8Q6</accession>
<feature type="region of interest" description="Disordered" evidence="2">
    <location>
        <begin position="21"/>
        <end position="184"/>
    </location>
</feature>
<feature type="compositionally biased region" description="Polar residues" evidence="2">
    <location>
        <begin position="90"/>
        <end position="107"/>
    </location>
</feature>
<feature type="coiled-coil region" evidence="1">
    <location>
        <begin position="282"/>
        <end position="333"/>
    </location>
</feature>
<proteinExistence type="predicted"/>
<feature type="region of interest" description="Disordered" evidence="2">
    <location>
        <begin position="398"/>
        <end position="431"/>
    </location>
</feature>
<name>A0ABQ5K8Q6_9EUKA</name>
<feature type="compositionally biased region" description="Basic and acidic residues" evidence="2">
    <location>
        <begin position="136"/>
        <end position="184"/>
    </location>
</feature>
<feature type="compositionally biased region" description="Polar residues" evidence="2">
    <location>
        <begin position="54"/>
        <end position="74"/>
    </location>
</feature>
<dbReference type="EMBL" id="BQXS01000246">
    <property type="protein sequence ID" value="GKT28332.1"/>
    <property type="molecule type" value="Genomic_DNA"/>
</dbReference>
<organism evidence="3 4">
    <name type="scientific">Aduncisulcus paluster</name>
    <dbReference type="NCBI Taxonomy" id="2918883"/>
    <lineage>
        <taxon>Eukaryota</taxon>
        <taxon>Metamonada</taxon>
        <taxon>Carpediemonas-like organisms</taxon>
        <taxon>Aduncisulcus</taxon>
    </lineage>
</organism>
<feature type="non-terminal residue" evidence="3">
    <location>
        <position position="1"/>
    </location>
</feature>